<accession>A0A2I0AVC7</accession>
<keyword evidence="3" id="KW-1185">Reference proteome</keyword>
<dbReference type="InterPro" id="IPR001584">
    <property type="entry name" value="Integrase_cat-core"/>
</dbReference>
<name>A0A2I0AVC7_9ASPA</name>
<dbReference type="OrthoDB" id="784412at2759"/>
<dbReference type="Proteomes" id="UP000236161">
    <property type="component" value="Unassembled WGS sequence"/>
</dbReference>
<dbReference type="InterPro" id="IPR050951">
    <property type="entry name" value="Retrovirus_Pol_polyprotein"/>
</dbReference>
<dbReference type="PROSITE" id="PS50994">
    <property type="entry name" value="INTEGRASE"/>
    <property type="match status" value="1"/>
</dbReference>
<gene>
    <name evidence="2" type="ORF">AXF42_Ash016513</name>
</gene>
<dbReference type="AlphaFoldDB" id="A0A2I0AVC7"/>
<dbReference type="PANTHER" id="PTHR37984">
    <property type="entry name" value="PROTEIN CBG26694"/>
    <property type="match status" value="1"/>
</dbReference>
<dbReference type="InterPro" id="IPR016197">
    <property type="entry name" value="Chromo-like_dom_sf"/>
</dbReference>
<dbReference type="GO" id="GO:0003676">
    <property type="term" value="F:nucleic acid binding"/>
    <property type="evidence" value="ECO:0007669"/>
    <property type="project" value="InterPro"/>
</dbReference>
<dbReference type="InterPro" id="IPR036397">
    <property type="entry name" value="RNaseH_sf"/>
</dbReference>
<organism evidence="2 3">
    <name type="scientific">Apostasia shenzhenica</name>
    <dbReference type="NCBI Taxonomy" id="1088818"/>
    <lineage>
        <taxon>Eukaryota</taxon>
        <taxon>Viridiplantae</taxon>
        <taxon>Streptophyta</taxon>
        <taxon>Embryophyta</taxon>
        <taxon>Tracheophyta</taxon>
        <taxon>Spermatophyta</taxon>
        <taxon>Magnoliopsida</taxon>
        <taxon>Liliopsida</taxon>
        <taxon>Asparagales</taxon>
        <taxon>Orchidaceae</taxon>
        <taxon>Apostasioideae</taxon>
        <taxon>Apostasia</taxon>
    </lineage>
</organism>
<dbReference type="InterPro" id="IPR043502">
    <property type="entry name" value="DNA/RNA_pol_sf"/>
</dbReference>
<reference evidence="2 3" key="1">
    <citation type="journal article" date="2017" name="Nature">
        <title>The Apostasia genome and the evolution of orchids.</title>
        <authorList>
            <person name="Zhang G.Q."/>
            <person name="Liu K.W."/>
            <person name="Li Z."/>
            <person name="Lohaus R."/>
            <person name="Hsiao Y.Y."/>
            <person name="Niu S.C."/>
            <person name="Wang J.Y."/>
            <person name="Lin Y.C."/>
            <person name="Xu Q."/>
            <person name="Chen L.J."/>
            <person name="Yoshida K."/>
            <person name="Fujiwara S."/>
            <person name="Wang Z.W."/>
            <person name="Zhang Y.Q."/>
            <person name="Mitsuda N."/>
            <person name="Wang M."/>
            <person name="Liu G.H."/>
            <person name="Pecoraro L."/>
            <person name="Huang H.X."/>
            <person name="Xiao X.J."/>
            <person name="Lin M."/>
            <person name="Wu X.Y."/>
            <person name="Wu W.L."/>
            <person name="Chen Y.Y."/>
            <person name="Chang S.B."/>
            <person name="Sakamoto S."/>
            <person name="Ohme-Takagi M."/>
            <person name="Yagi M."/>
            <person name="Zeng S.J."/>
            <person name="Shen C.Y."/>
            <person name="Yeh C.M."/>
            <person name="Luo Y.B."/>
            <person name="Tsai W.C."/>
            <person name="Van de Peer Y."/>
            <person name="Liu Z.J."/>
        </authorList>
    </citation>
    <scope>NUCLEOTIDE SEQUENCE [LARGE SCALE GENOMIC DNA]</scope>
    <source>
        <strain evidence="3">cv. Shenzhen</strain>
        <tissue evidence="2">Stem</tissue>
    </source>
</reference>
<dbReference type="InterPro" id="IPR012337">
    <property type="entry name" value="RNaseH-like_sf"/>
</dbReference>
<dbReference type="SUPFAM" id="SSF54160">
    <property type="entry name" value="Chromo domain-like"/>
    <property type="match status" value="1"/>
</dbReference>
<dbReference type="Pfam" id="PF24626">
    <property type="entry name" value="SH3_Tf2-1"/>
    <property type="match status" value="1"/>
</dbReference>
<protein>
    <recommendedName>
        <fullName evidence="1">Integrase catalytic domain-containing protein</fullName>
    </recommendedName>
</protein>
<evidence type="ECO:0000259" key="1">
    <source>
        <dbReference type="PROSITE" id="PS50994"/>
    </source>
</evidence>
<sequence length="451" mass="52570">MWALSRKQQDELNSLLASYKEVFTEPKELPPRRPFDHQIVLKEGTDPVNVKPYRYPALQKTAIEKLINEMKDVGIIRDSASPFSSPIVLIKKKDGSWRLCWTDISMDFIEGLPKSYGRDTILVVVDRLSKYAHFIALAHPYSAIIVARAYLDHVYKLHEMPERVVSDRDKIFLSKFCQELLRLLKVEIQMSTAYHPQTDGQTEVVNRCLETYLRCMTGERPKEWVKWLPLSEWWYNTNFHSSLKCTPYEVLYGKKPPIHNPYLTGSSSVDTVDRSLQNRENFIKQLKHHLTQARNRMKMQADKHRKEREFQVGDFVYVKLQPYRQDSVSQRSSQKLSLRYFGPFEVIARIGLLAYKLKLPQHAKIHPVFHVCLLKKCFGNTAVQENLPPGITTLGQVKAEPAAILNRRTILRKRCFLEQVLIQWSGSGPEDASWEDVQFLRNQYPTFHINP</sequence>
<proteinExistence type="predicted"/>
<dbReference type="SUPFAM" id="SSF56672">
    <property type="entry name" value="DNA/RNA polymerases"/>
    <property type="match status" value="1"/>
</dbReference>
<dbReference type="Gene3D" id="3.30.420.10">
    <property type="entry name" value="Ribonuclease H-like superfamily/Ribonuclease H"/>
    <property type="match status" value="1"/>
</dbReference>
<feature type="domain" description="Integrase catalytic" evidence="1">
    <location>
        <begin position="82"/>
        <end position="255"/>
    </location>
</feature>
<dbReference type="PANTHER" id="PTHR37984:SF5">
    <property type="entry name" value="PROTEIN NYNRIN-LIKE"/>
    <property type="match status" value="1"/>
</dbReference>
<dbReference type="InterPro" id="IPR056924">
    <property type="entry name" value="SH3_Tf2-1"/>
</dbReference>
<dbReference type="Gene3D" id="3.10.10.10">
    <property type="entry name" value="HIV Type 1 Reverse Transcriptase, subunit A, domain 1"/>
    <property type="match status" value="1"/>
</dbReference>
<dbReference type="GO" id="GO:0015074">
    <property type="term" value="P:DNA integration"/>
    <property type="evidence" value="ECO:0007669"/>
    <property type="project" value="InterPro"/>
</dbReference>
<evidence type="ECO:0000313" key="2">
    <source>
        <dbReference type="EMBL" id="PKA59489.1"/>
    </source>
</evidence>
<evidence type="ECO:0000313" key="3">
    <source>
        <dbReference type="Proteomes" id="UP000236161"/>
    </source>
</evidence>
<dbReference type="SUPFAM" id="SSF53098">
    <property type="entry name" value="Ribonuclease H-like"/>
    <property type="match status" value="1"/>
</dbReference>
<dbReference type="EMBL" id="KZ451948">
    <property type="protein sequence ID" value="PKA59489.1"/>
    <property type="molecule type" value="Genomic_DNA"/>
</dbReference>